<gene>
    <name evidence="1" type="ORF">OG308_27715</name>
</gene>
<sequence>MAETSVPFRVRIPIRVSDLDPQLHVTGAAYQQFADHARFACVTEAGVSVPDFLAAGVGPVNLELNVRYLRELRANDTVEVDCRWEWGQGKTYRVEHTLTRDDGEVAATVSYVSGLLDLRTRRLVADPARVWAEHARDPALLGLSPRPA</sequence>
<dbReference type="InterPro" id="IPR050563">
    <property type="entry name" value="4-hydroxybenzoyl-CoA_TE"/>
</dbReference>
<dbReference type="EMBL" id="CP109527">
    <property type="protein sequence ID" value="WTY35056.1"/>
    <property type="molecule type" value="Genomic_DNA"/>
</dbReference>
<dbReference type="Proteomes" id="UP001621418">
    <property type="component" value="Chromosome"/>
</dbReference>
<reference evidence="1 2" key="1">
    <citation type="submission" date="2022-10" db="EMBL/GenBank/DDBJ databases">
        <title>The complete genomes of actinobacterial strains from the NBC collection.</title>
        <authorList>
            <person name="Joergensen T.S."/>
            <person name="Alvarez Arevalo M."/>
            <person name="Sterndorff E.B."/>
            <person name="Faurdal D."/>
            <person name="Vuksanovic O."/>
            <person name="Mourched A.-S."/>
            <person name="Charusanti P."/>
            <person name="Shaw S."/>
            <person name="Blin K."/>
            <person name="Weber T."/>
        </authorList>
    </citation>
    <scope>NUCLEOTIDE SEQUENCE [LARGE SCALE GENOMIC DNA]</scope>
    <source>
        <strain evidence="1 2">NBC_01413</strain>
    </source>
</reference>
<keyword evidence="2" id="KW-1185">Reference proteome</keyword>
<accession>A0ABZ1N554</accession>
<name>A0ABZ1N554_9NOCA</name>
<organism evidence="1 2">
    <name type="scientific">Nocardia salmonicida</name>
    <dbReference type="NCBI Taxonomy" id="53431"/>
    <lineage>
        <taxon>Bacteria</taxon>
        <taxon>Bacillati</taxon>
        <taxon>Actinomycetota</taxon>
        <taxon>Actinomycetes</taxon>
        <taxon>Mycobacteriales</taxon>
        <taxon>Nocardiaceae</taxon>
        <taxon>Nocardia</taxon>
    </lineage>
</organism>
<dbReference type="InterPro" id="IPR029069">
    <property type="entry name" value="HotDog_dom_sf"/>
</dbReference>
<protein>
    <submittedName>
        <fullName evidence="1">Acyl-CoA thioesterase</fullName>
    </submittedName>
</protein>
<dbReference type="CDD" id="cd00586">
    <property type="entry name" value="4HBT"/>
    <property type="match status" value="1"/>
</dbReference>
<dbReference type="Pfam" id="PF13279">
    <property type="entry name" value="4HBT_2"/>
    <property type="match status" value="1"/>
</dbReference>
<evidence type="ECO:0000313" key="1">
    <source>
        <dbReference type="EMBL" id="WTY35056.1"/>
    </source>
</evidence>
<evidence type="ECO:0000313" key="2">
    <source>
        <dbReference type="Proteomes" id="UP001621418"/>
    </source>
</evidence>
<dbReference type="GeneID" id="91377931"/>
<dbReference type="RefSeq" id="WP_328663995.1">
    <property type="nucleotide sequence ID" value="NZ_CP108014.1"/>
</dbReference>
<dbReference type="PANTHER" id="PTHR31793:SF24">
    <property type="entry name" value="LONG-CHAIN ACYL-COA THIOESTERASE FADM"/>
    <property type="match status" value="1"/>
</dbReference>
<dbReference type="Gene3D" id="3.10.129.10">
    <property type="entry name" value="Hotdog Thioesterase"/>
    <property type="match status" value="1"/>
</dbReference>
<dbReference type="PANTHER" id="PTHR31793">
    <property type="entry name" value="4-HYDROXYBENZOYL-COA THIOESTERASE FAMILY MEMBER"/>
    <property type="match status" value="1"/>
</dbReference>
<proteinExistence type="predicted"/>
<dbReference type="SUPFAM" id="SSF54637">
    <property type="entry name" value="Thioesterase/thiol ester dehydrase-isomerase"/>
    <property type="match status" value="1"/>
</dbReference>